<feature type="domain" description="AB hydrolase-1" evidence="1">
    <location>
        <begin position="24"/>
        <end position="260"/>
    </location>
</feature>
<evidence type="ECO:0000313" key="3">
    <source>
        <dbReference type="Proteomes" id="UP000283644"/>
    </source>
</evidence>
<dbReference type="EMBL" id="QXGH01000009">
    <property type="protein sequence ID" value="RHW28849.1"/>
    <property type="molecule type" value="Genomic_DNA"/>
</dbReference>
<protein>
    <submittedName>
        <fullName evidence="2">Alpha/beta hydrolase</fullName>
    </submittedName>
</protein>
<evidence type="ECO:0000313" key="2">
    <source>
        <dbReference type="EMBL" id="RHW28849.1"/>
    </source>
</evidence>
<keyword evidence="3" id="KW-1185">Reference proteome</keyword>
<reference evidence="2 3" key="1">
    <citation type="submission" date="2018-09" db="EMBL/GenBank/DDBJ databases">
        <title>Genome sequencing of Nocardioides immobilis CCTCC AB 2017083 for comparison to Nocardioides silvaticus.</title>
        <authorList>
            <person name="Li C."/>
            <person name="Wang G."/>
        </authorList>
    </citation>
    <scope>NUCLEOTIDE SEQUENCE [LARGE SCALE GENOMIC DNA]</scope>
    <source>
        <strain evidence="2 3">CCTCC AB 2017083</strain>
    </source>
</reference>
<dbReference type="GO" id="GO:0016787">
    <property type="term" value="F:hydrolase activity"/>
    <property type="evidence" value="ECO:0007669"/>
    <property type="project" value="UniProtKB-KW"/>
</dbReference>
<gene>
    <name evidence="2" type="ORF">D0Z08_03120</name>
</gene>
<dbReference type="InterPro" id="IPR029058">
    <property type="entry name" value="AB_hydrolase_fold"/>
</dbReference>
<keyword evidence="2" id="KW-0378">Hydrolase</keyword>
<sequence>MPTIELPHATLNYHVAGPADSTAPPVVFIHPILSDGALWAPVADRLAARGIRSYAPDWPLGSHRIPLPDDADQSPRGVARLVLDFLAALDLTDVTLVGNDTGGAICQFLVDPALDADSSRVTRLVLANCDAFDQFPPAPFTVLFPLLRNERRARFLAGQMRIRPLRQSWLGFGLLAKNLPADLTRTWIEPARTNAGVRRDAVRLLKNIRPHELLDVSTRLADVKIPVTVVWGMADRAFRPALGRRLHAAFTDAEFVPVEGARTLLALDAPDELTDAIVAIAQR</sequence>
<accession>A0A417Y843</accession>
<dbReference type="PANTHER" id="PTHR43194">
    <property type="entry name" value="HYDROLASE ALPHA/BETA FOLD FAMILY"/>
    <property type="match status" value="1"/>
</dbReference>
<dbReference type="RefSeq" id="WP_118922487.1">
    <property type="nucleotide sequence ID" value="NZ_QXGH01000009.1"/>
</dbReference>
<evidence type="ECO:0000259" key="1">
    <source>
        <dbReference type="Pfam" id="PF00561"/>
    </source>
</evidence>
<dbReference type="Proteomes" id="UP000283644">
    <property type="component" value="Unassembled WGS sequence"/>
</dbReference>
<organism evidence="2 3">
    <name type="scientific">Nocardioides immobilis</name>
    <dbReference type="NCBI Taxonomy" id="2049295"/>
    <lineage>
        <taxon>Bacteria</taxon>
        <taxon>Bacillati</taxon>
        <taxon>Actinomycetota</taxon>
        <taxon>Actinomycetes</taxon>
        <taxon>Propionibacteriales</taxon>
        <taxon>Nocardioidaceae</taxon>
        <taxon>Nocardioides</taxon>
    </lineage>
</organism>
<dbReference type="InterPro" id="IPR050228">
    <property type="entry name" value="Carboxylesterase_BioH"/>
</dbReference>
<name>A0A417Y843_9ACTN</name>
<dbReference type="OrthoDB" id="3400345at2"/>
<comment type="caution">
    <text evidence="2">The sequence shown here is derived from an EMBL/GenBank/DDBJ whole genome shotgun (WGS) entry which is preliminary data.</text>
</comment>
<dbReference type="SUPFAM" id="SSF53474">
    <property type="entry name" value="alpha/beta-Hydrolases"/>
    <property type="match status" value="1"/>
</dbReference>
<dbReference type="InterPro" id="IPR000073">
    <property type="entry name" value="AB_hydrolase_1"/>
</dbReference>
<dbReference type="AlphaFoldDB" id="A0A417Y843"/>
<dbReference type="PANTHER" id="PTHR43194:SF2">
    <property type="entry name" value="PEROXISOMAL MEMBRANE PROTEIN LPX1"/>
    <property type="match status" value="1"/>
</dbReference>
<dbReference type="Gene3D" id="3.40.50.1820">
    <property type="entry name" value="alpha/beta hydrolase"/>
    <property type="match status" value="1"/>
</dbReference>
<proteinExistence type="predicted"/>
<dbReference type="Pfam" id="PF00561">
    <property type="entry name" value="Abhydrolase_1"/>
    <property type="match status" value="1"/>
</dbReference>